<evidence type="ECO:0000313" key="2">
    <source>
        <dbReference type="EMBL" id="OGC28762.1"/>
    </source>
</evidence>
<feature type="transmembrane region" description="Helical" evidence="1">
    <location>
        <begin position="20"/>
        <end position="37"/>
    </location>
</feature>
<sequence>MNQWVVDIVQFTNTSPVFKGFGVLFVGAVALLFAWWMRRRWQEPLTGGFLVYIGVASFIVLYGIFMLIVQPHWWNPPY</sequence>
<proteinExistence type="predicted"/>
<feature type="transmembrane region" description="Helical" evidence="1">
    <location>
        <begin position="49"/>
        <end position="69"/>
    </location>
</feature>
<reference evidence="2 3" key="1">
    <citation type="journal article" date="2016" name="Nat. Commun.">
        <title>Thousands of microbial genomes shed light on interconnected biogeochemical processes in an aquifer system.</title>
        <authorList>
            <person name="Anantharaman K."/>
            <person name="Brown C.T."/>
            <person name="Hug L.A."/>
            <person name="Sharon I."/>
            <person name="Castelle C.J."/>
            <person name="Probst A.J."/>
            <person name="Thomas B.C."/>
            <person name="Singh A."/>
            <person name="Wilkins M.J."/>
            <person name="Karaoz U."/>
            <person name="Brodie E.L."/>
            <person name="Williams K.H."/>
            <person name="Hubbard S.S."/>
            <person name="Banfield J.F."/>
        </authorList>
    </citation>
    <scope>NUCLEOTIDE SEQUENCE [LARGE SCALE GENOMIC DNA]</scope>
</reference>
<dbReference type="EMBL" id="MEUG01000001">
    <property type="protein sequence ID" value="OGC28762.1"/>
    <property type="molecule type" value="Genomic_DNA"/>
</dbReference>
<gene>
    <name evidence="2" type="ORF">A3K49_07435</name>
</gene>
<protein>
    <submittedName>
        <fullName evidence="2">Uncharacterized protein</fullName>
    </submittedName>
</protein>
<accession>A0A1F4T7M8</accession>
<comment type="caution">
    <text evidence="2">The sequence shown here is derived from an EMBL/GenBank/DDBJ whole genome shotgun (WGS) entry which is preliminary data.</text>
</comment>
<dbReference type="AlphaFoldDB" id="A0A1F4T7M8"/>
<keyword evidence="1" id="KW-1133">Transmembrane helix</keyword>
<dbReference type="Proteomes" id="UP000178602">
    <property type="component" value="Unassembled WGS sequence"/>
</dbReference>
<organism evidence="2 3">
    <name type="scientific">candidate division WOR-1 bacterium RIFOXYC12_FULL_54_18</name>
    <dbReference type="NCBI Taxonomy" id="1802584"/>
    <lineage>
        <taxon>Bacteria</taxon>
        <taxon>Bacillati</taxon>
        <taxon>Saganbacteria</taxon>
    </lineage>
</organism>
<evidence type="ECO:0000256" key="1">
    <source>
        <dbReference type="SAM" id="Phobius"/>
    </source>
</evidence>
<keyword evidence="1" id="KW-0812">Transmembrane</keyword>
<evidence type="ECO:0000313" key="3">
    <source>
        <dbReference type="Proteomes" id="UP000178602"/>
    </source>
</evidence>
<name>A0A1F4T7M8_UNCSA</name>
<keyword evidence="1" id="KW-0472">Membrane</keyword>